<accession>A0ABQ8FFJ5</accession>
<organism evidence="6 7">
    <name type="scientific">Batrachochytrium salamandrivorans</name>
    <dbReference type="NCBI Taxonomy" id="1357716"/>
    <lineage>
        <taxon>Eukaryota</taxon>
        <taxon>Fungi</taxon>
        <taxon>Fungi incertae sedis</taxon>
        <taxon>Chytridiomycota</taxon>
        <taxon>Chytridiomycota incertae sedis</taxon>
        <taxon>Chytridiomycetes</taxon>
        <taxon>Rhizophydiales</taxon>
        <taxon>Rhizophydiales incertae sedis</taxon>
        <taxon>Batrachochytrium</taxon>
    </lineage>
</organism>
<protein>
    <recommendedName>
        <fullName evidence="8">Svf1-like C-terminal domain-containing protein</fullName>
    </recommendedName>
</protein>
<evidence type="ECO:0008006" key="8">
    <source>
        <dbReference type="Google" id="ProtNLM"/>
    </source>
</evidence>
<dbReference type="InterPro" id="IPR013931">
    <property type="entry name" value="Svf1-like_N"/>
</dbReference>
<evidence type="ECO:0000313" key="7">
    <source>
        <dbReference type="Proteomes" id="UP001648503"/>
    </source>
</evidence>
<evidence type="ECO:0000256" key="3">
    <source>
        <dbReference type="ARBA" id="ARBA00022490"/>
    </source>
</evidence>
<evidence type="ECO:0000259" key="4">
    <source>
        <dbReference type="Pfam" id="PF08622"/>
    </source>
</evidence>
<name>A0ABQ8FFJ5_9FUNG</name>
<comment type="subcellular location">
    <subcellularLocation>
        <location evidence="1">Cytoplasm</location>
    </subcellularLocation>
</comment>
<keyword evidence="7" id="KW-1185">Reference proteome</keyword>
<evidence type="ECO:0000259" key="5">
    <source>
        <dbReference type="Pfam" id="PF17187"/>
    </source>
</evidence>
<dbReference type="Proteomes" id="UP001648503">
    <property type="component" value="Unassembled WGS sequence"/>
</dbReference>
<dbReference type="PANTHER" id="PTHR47107">
    <property type="entry name" value="SVF1-LIKE PROTEIN YDR222W-RELATED"/>
    <property type="match status" value="1"/>
</dbReference>
<dbReference type="EMBL" id="JAFCIX010000267">
    <property type="protein sequence ID" value="KAH6595905.1"/>
    <property type="molecule type" value="Genomic_DNA"/>
</dbReference>
<comment type="caution">
    <text evidence="6">The sequence shown here is derived from an EMBL/GenBank/DDBJ whole genome shotgun (WGS) entry which is preliminary data.</text>
</comment>
<gene>
    <name evidence="6" type="ORF">BASA50_005485</name>
</gene>
<evidence type="ECO:0000313" key="6">
    <source>
        <dbReference type="EMBL" id="KAH6595905.1"/>
    </source>
</evidence>
<proteinExistence type="inferred from homology"/>
<dbReference type="Pfam" id="PF08622">
    <property type="entry name" value="Svf1"/>
    <property type="match status" value="1"/>
</dbReference>
<evidence type="ECO:0000256" key="1">
    <source>
        <dbReference type="ARBA" id="ARBA00004496"/>
    </source>
</evidence>
<dbReference type="InterPro" id="IPR033394">
    <property type="entry name" value="Svf1-like_C"/>
</dbReference>
<dbReference type="PANTHER" id="PTHR47107:SF1">
    <property type="entry name" value="CERAMIDE-BINDING PROTEIN SVF1-RELATED"/>
    <property type="match status" value="1"/>
</dbReference>
<sequence length="354" mass="39254">MQVVTSTSVPLDSLKWVQKPSGATESQTFYFTTHSGIYAFVQLVYSSMNSWSPFAQVTSRVYMPDGTKKVTSSSASGASLQLSSDRLSAECTPISIKYLADAATPGPSYHVTFESLPDLLIDVDVSALVEAYQINDGTHYFDSENPSSGYISTRIMPKAKVTGMIVVDGVSHDAAGHGVFSHAIQSPPQNVARWNFVNFQNDRDALILYQFQMEDGMFPQNAVSQGVLVLDNKIEAITVMNHTVFEGTTLDPFSNYMIPNAVTHVWKGTTRDTGDEIQIELHLKLDRLVDKIDVLAELPYLMRIFIQTFITAPFVYQWLETAEVTVTKGDTVSRLTGNVFHENTFLVELENTGY</sequence>
<dbReference type="InterPro" id="IPR051385">
    <property type="entry name" value="Ceramide-binding_SVF1"/>
</dbReference>
<feature type="domain" description="Svf1-like C-terminal" evidence="5">
    <location>
        <begin position="189"/>
        <end position="346"/>
    </location>
</feature>
<comment type="similarity">
    <text evidence="2">Belongs to the SVF1 family.</text>
</comment>
<dbReference type="Pfam" id="PF17187">
    <property type="entry name" value="Svf1_C"/>
    <property type="match status" value="1"/>
</dbReference>
<feature type="domain" description="Svf1-like N-terminal" evidence="4">
    <location>
        <begin position="24"/>
        <end position="185"/>
    </location>
</feature>
<evidence type="ECO:0000256" key="2">
    <source>
        <dbReference type="ARBA" id="ARBA00009069"/>
    </source>
</evidence>
<keyword evidence="3" id="KW-0963">Cytoplasm</keyword>
<dbReference type="SUPFAM" id="SSF159245">
    <property type="entry name" value="AttH-like"/>
    <property type="match status" value="1"/>
</dbReference>
<reference evidence="6 7" key="1">
    <citation type="submission" date="2021-02" db="EMBL/GenBank/DDBJ databases">
        <title>Variation within the Batrachochytrium salamandrivorans European outbreak.</title>
        <authorList>
            <person name="Kelly M."/>
            <person name="Pasmans F."/>
            <person name="Shea T.P."/>
            <person name="Munoz J.F."/>
            <person name="Carranza S."/>
            <person name="Cuomo C.A."/>
            <person name="Martel A."/>
        </authorList>
    </citation>
    <scope>NUCLEOTIDE SEQUENCE [LARGE SCALE GENOMIC DNA]</scope>
    <source>
        <strain evidence="6 7">AMFP18/2</strain>
    </source>
</reference>